<reference evidence="9 10" key="1">
    <citation type="journal article" date="2019" name="Int. J. Syst. Evol. Microbiol.">
        <title>The Global Catalogue of Microorganisms (GCM) 10K type strain sequencing project: providing services to taxonomists for standard genome sequencing and annotation.</title>
        <authorList>
            <consortium name="The Broad Institute Genomics Platform"/>
            <consortium name="The Broad Institute Genome Sequencing Center for Infectious Disease"/>
            <person name="Wu L."/>
            <person name="Ma J."/>
        </authorList>
    </citation>
    <scope>NUCLEOTIDE SEQUENCE [LARGE SCALE GENOMIC DNA]</scope>
    <source>
        <strain evidence="9 10">JCM 3380</strain>
    </source>
</reference>
<name>A0ABN0TIT3_9PSEU</name>
<sequence>MPAGPTPAGTARPLTVPTTTAPTTTVRAAEPPGPRALRLVHSAPASRTDHESRPGRSGDGLLRAGDRVALIAPAGPAAPGMLRAGTAWLEAWGLEVVPGKHLTDTHPTLPHLAGTDADRAADLTEALTDPATTAVFCARGGYGCQRVLDLVDWTAVENAPPKVFVGSSDTTVLHDPLTRLGRRTWFGPMPATPAFVHDGPARDHLRRALFTGDPGPYRGTVLVPGTATGPATGGTLTLLDTPPPPGAVVWLEDVDEPPYRLDRMLTALLRRGWFHDVAGIALGSFTGCGDLTDVHAVLHDRLAGLGVPIVADIPFGHCAAQRTIPLGVTVHLDHNTVTTGEPPRD</sequence>
<dbReference type="InterPro" id="IPR029062">
    <property type="entry name" value="Class_I_gatase-like"/>
</dbReference>
<dbReference type="InterPro" id="IPR027461">
    <property type="entry name" value="Carboxypeptidase_A_C_sf"/>
</dbReference>
<evidence type="ECO:0000313" key="10">
    <source>
        <dbReference type="Proteomes" id="UP001500416"/>
    </source>
</evidence>
<evidence type="ECO:0000256" key="2">
    <source>
        <dbReference type="ARBA" id="ARBA00022645"/>
    </source>
</evidence>
<evidence type="ECO:0000259" key="8">
    <source>
        <dbReference type="Pfam" id="PF17676"/>
    </source>
</evidence>
<dbReference type="InterPro" id="IPR027478">
    <property type="entry name" value="LdcA_N"/>
</dbReference>
<dbReference type="Gene3D" id="3.50.30.60">
    <property type="entry name" value="LD-carboxypeptidase A C-terminal domain-like"/>
    <property type="match status" value="1"/>
</dbReference>
<evidence type="ECO:0000256" key="6">
    <source>
        <dbReference type="SAM" id="MobiDB-lite"/>
    </source>
</evidence>
<dbReference type="InterPro" id="IPR040449">
    <property type="entry name" value="Peptidase_S66_N"/>
</dbReference>
<dbReference type="InterPro" id="IPR040921">
    <property type="entry name" value="Peptidase_S66C"/>
</dbReference>
<evidence type="ECO:0000256" key="5">
    <source>
        <dbReference type="ARBA" id="ARBA00022825"/>
    </source>
</evidence>
<dbReference type="PANTHER" id="PTHR30237">
    <property type="entry name" value="MURAMOYLTETRAPEPTIDE CARBOXYPEPTIDASE"/>
    <property type="match status" value="1"/>
</dbReference>
<dbReference type="SUPFAM" id="SSF52317">
    <property type="entry name" value="Class I glutamine amidotransferase-like"/>
    <property type="match status" value="1"/>
</dbReference>
<feature type="region of interest" description="Disordered" evidence="6">
    <location>
        <begin position="1"/>
        <end position="61"/>
    </location>
</feature>
<keyword evidence="4" id="KW-0378">Hydrolase</keyword>
<evidence type="ECO:0000313" key="9">
    <source>
        <dbReference type="EMBL" id="GAA0222727.1"/>
    </source>
</evidence>
<comment type="caution">
    <text evidence="9">The sequence shown here is derived from an EMBL/GenBank/DDBJ whole genome shotgun (WGS) entry which is preliminary data.</text>
</comment>
<gene>
    <name evidence="9" type="ORF">GCM10010492_21100</name>
</gene>
<proteinExistence type="inferred from homology"/>
<evidence type="ECO:0000256" key="1">
    <source>
        <dbReference type="ARBA" id="ARBA00010233"/>
    </source>
</evidence>
<keyword evidence="10" id="KW-1185">Reference proteome</keyword>
<dbReference type="SUPFAM" id="SSF141986">
    <property type="entry name" value="LD-carboxypeptidase A C-terminal domain-like"/>
    <property type="match status" value="1"/>
</dbReference>
<dbReference type="EMBL" id="BAAABU010000003">
    <property type="protein sequence ID" value="GAA0222727.1"/>
    <property type="molecule type" value="Genomic_DNA"/>
</dbReference>
<dbReference type="Gene3D" id="3.40.50.10740">
    <property type="entry name" value="Class I glutamine amidotransferase-like"/>
    <property type="match status" value="1"/>
</dbReference>
<accession>A0ABN0TIT3</accession>
<feature type="compositionally biased region" description="Low complexity" evidence="6">
    <location>
        <begin position="1"/>
        <end position="30"/>
    </location>
</feature>
<organism evidence="9 10">
    <name type="scientific">Saccharothrix mutabilis subsp. mutabilis</name>
    <dbReference type="NCBI Taxonomy" id="66855"/>
    <lineage>
        <taxon>Bacteria</taxon>
        <taxon>Bacillati</taxon>
        <taxon>Actinomycetota</taxon>
        <taxon>Actinomycetes</taxon>
        <taxon>Pseudonocardiales</taxon>
        <taxon>Pseudonocardiaceae</taxon>
        <taxon>Saccharothrix</taxon>
    </lineage>
</organism>
<dbReference type="CDD" id="cd07025">
    <property type="entry name" value="Peptidase_S66"/>
    <property type="match status" value="1"/>
</dbReference>
<evidence type="ECO:0000259" key="7">
    <source>
        <dbReference type="Pfam" id="PF02016"/>
    </source>
</evidence>
<protein>
    <submittedName>
        <fullName evidence="9">LD-carboxypeptidase</fullName>
    </submittedName>
</protein>
<dbReference type="Pfam" id="PF17676">
    <property type="entry name" value="Peptidase_S66C"/>
    <property type="match status" value="1"/>
</dbReference>
<evidence type="ECO:0000256" key="4">
    <source>
        <dbReference type="ARBA" id="ARBA00022801"/>
    </source>
</evidence>
<feature type="compositionally biased region" description="Basic and acidic residues" evidence="6">
    <location>
        <begin position="47"/>
        <end position="56"/>
    </location>
</feature>
<evidence type="ECO:0000256" key="3">
    <source>
        <dbReference type="ARBA" id="ARBA00022670"/>
    </source>
</evidence>
<keyword evidence="2" id="KW-0121">Carboxypeptidase</keyword>
<dbReference type="Proteomes" id="UP001500416">
    <property type="component" value="Unassembled WGS sequence"/>
</dbReference>
<comment type="similarity">
    <text evidence="1">Belongs to the peptidase S66 family.</text>
</comment>
<feature type="domain" description="LD-carboxypeptidase N-terminal" evidence="7">
    <location>
        <begin position="68"/>
        <end position="186"/>
    </location>
</feature>
<dbReference type="Pfam" id="PF02016">
    <property type="entry name" value="Peptidase_S66"/>
    <property type="match status" value="1"/>
</dbReference>
<keyword evidence="5" id="KW-0720">Serine protease</keyword>
<dbReference type="PANTHER" id="PTHR30237:SF2">
    <property type="entry name" value="MUREIN TETRAPEPTIDE CARBOXYPEPTIDASE"/>
    <property type="match status" value="1"/>
</dbReference>
<dbReference type="InterPro" id="IPR003507">
    <property type="entry name" value="S66_fam"/>
</dbReference>
<keyword evidence="3" id="KW-0645">Protease</keyword>
<feature type="domain" description="LD-carboxypeptidase C-terminal" evidence="8">
    <location>
        <begin position="232"/>
        <end position="332"/>
    </location>
</feature>